<protein>
    <submittedName>
        <fullName evidence="4">Endo-1,3-1,4-beta-glycanase ExsH</fullName>
    </submittedName>
</protein>
<dbReference type="PROSITE" id="PS51762">
    <property type="entry name" value="GH16_2"/>
    <property type="match status" value="1"/>
</dbReference>
<dbReference type="InterPro" id="IPR000757">
    <property type="entry name" value="Beta-glucanase-like"/>
</dbReference>
<gene>
    <name evidence="4" type="primary">exsH</name>
    <name evidence="4" type="ORF">LKMONMHP_3323</name>
</gene>
<evidence type="ECO:0000259" key="3">
    <source>
        <dbReference type="PROSITE" id="PS51762"/>
    </source>
</evidence>
<name>A0ABQ4T9W6_METOR</name>
<dbReference type="CDD" id="cd08023">
    <property type="entry name" value="GH16_laminarinase_like"/>
    <property type="match status" value="1"/>
</dbReference>
<keyword evidence="5" id="KW-1185">Reference proteome</keyword>
<comment type="caution">
    <text evidence="4">The sequence shown here is derived from an EMBL/GenBank/DDBJ whole genome shotgun (WGS) entry which is preliminary data.</text>
</comment>
<proteinExistence type="inferred from homology"/>
<dbReference type="Gene3D" id="2.60.120.200">
    <property type="match status" value="1"/>
</dbReference>
<dbReference type="EMBL" id="BPQV01000010">
    <property type="protein sequence ID" value="GJE28452.1"/>
    <property type="molecule type" value="Genomic_DNA"/>
</dbReference>
<organism evidence="4 5">
    <name type="scientific">Methylobacterium organophilum</name>
    <dbReference type="NCBI Taxonomy" id="410"/>
    <lineage>
        <taxon>Bacteria</taxon>
        <taxon>Pseudomonadati</taxon>
        <taxon>Pseudomonadota</taxon>
        <taxon>Alphaproteobacteria</taxon>
        <taxon>Hyphomicrobiales</taxon>
        <taxon>Methylobacteriaceae</taxon>
        <taxon>Methylobacterium</taxon>
    </lineage>
</organism>
<dbReference type="PANTHER" id="PTHR10963">
    <property type="entry name" value="GLYCOSYL HYDROLASE-RELATED"/>
    <property type="match status" value="1"/>
</dbReference>
<dbReference type="InterPro" id="IPR050546">
    <property type="entry name" value="Glycosyl_Hydrlase_16"/>
</dbReference>
<dbReference type="Proteomes" id="UP001055156">
    <property type="component" value="Unassembled WGS sequence"/>
</dbReference>
<dbReference type="PANTHER" id="PTHR10963:SF55">
    <property type="entry name" value="GLYCOSIDE HYDROLASE FAMILY 16 PROTEIN"/>
    <property type="match status" value="1"/>
</dbReference>
<keyword evidence="2" id="KW-0732">Signal</keyword>
<reference evidence="4" key="1">
    <citation type="journal article" date="2021" name="Front. Microbiol.">
        <title>Comprehensive Comparative Genomics and Phenotyping of Methylobacterium Species.</title>
        <authorList>
            <person name="Alessa O."/>
            <person name="Ogura Y."/>
            <person name="Fujitani Y."/>
            <person name="Takami H."/>
            <person name="Hayashi T."/>
            <person name="Sahin N."/>
            <person name="Tani A."/>
        </authorList>
    </citation>
    <scope>NUCLEOTIDE SEQUENCE</scope>
    <source>
        <strain evidence="4">NBRC 15689</strain>
    </source>
</reference>
<accession>A0ABQ4T9W6</accession>
<dbReference type="SUPFAM" id="SSF49899">
    <property type="entry name" value="Concanavalin A-like lectins/glucanases"/>
    <property type="match status" value="1"/>
</dbReference>
<evidence type="ECO:0000313" key="4">
    <source>
        <dbReference type="EMBL" id="GJE28452.1"/>
    </source>
</evidence>
<dbReference type="InterPro" id="IPR013320">
    <property type="entry name" value="ConA-like_dom_sf"/>
</dbReference>
<sequence length="284" mass="30863">MITLPKPQAVLLTALLGSSVLPACAAEPTLDLCGYKPVFTEDFDSLSVASRVLGSARWIAHTPWNGDFGDARFADDAPAGPFSIENGVLRITARRDEAGKWRSGLLAASDGTGAGFGVRYGYFEARMRLPPGAGTWPAFWLGTKRPNTDKTPSIEIDVIEYYGHADAAYSAALHVWYKGADEKRSTHTVHKVPVPSGSLLDSFHTYGVRVTPETITYYLDRKPVWEKPTPAELDKPLFPLVNLALGSGFPIDRTPNPSVLYVDYVHVYAPDPDGQAARCPAASR</sequence>
<feature type="chain" id="PRO_5047439641" evidence="2">
    <location>
        <begin position="26"/>
        <end position="284"/>
    </location>
</feature>
<dbReference type="Pfam" id="PF00722">
    <property type="entry name" value="Glyco_hydro_16"/>
    <property type="match status" value="1"/>
</dbReference>
<evidence type="ECO:0000256" key="1">
    <source>
        <dbReference type="ARBA" id="ARBA00006865"/>
    </source>
</evidence>
<reference evidence="4" key="2">
    <citation type="submission" date="2021-08" db="EMBL/GenBank/DDBJ databases">
        <authorList>
            <person name="Tani A."/>
            <person name="Ola A."/>
            <person name="Ogura Y."/>
            <person name="Katsura K."/>
            <person name="Hayashi T."/>
        </authorList>
    </citation>
    <scope>NUCLEOTIDE SEQUENCE</scope>
    <source>
        <strain evidence="4">NBRC 15689</strain>
    </source>
</reference>
<feature type="domain" description="GH16" evidence="3">
    <location>
        <begin position="1"/>
        <end position="273"/>
    </location>
</feature>
<evidence type="ECO:0000313" key="5">
    <source>
        <dbReference type="Proteomes" id="UP001055156"/>
    </source>
</evidence>
<comment type="similarity">
    <text evidence="1">Belongs to the glycosyl hydrolase 16 family.</text>
</comment>
<dbReference type="RefSeq" id="WP_238312403.1">
    <property type="nucleotide sequence ID" value="NZ_BPQV01000010.1"/>
</dbReference>
<evidence type="ECO:0000256" key="2">
    <source>
        <dbReference type="SAM" id="SignalP"/>
    </source>
</evidence>
<feature type="signal peptide" evidence="2">
    <location>
        <begin position="1"/>
        <end position="25"/>
    </location>
</feature>